<evidence type="ECO:0000313" key="3">
    <source>
        <dbReference type="Proteomes" id="UP000199328"/>
    </source>
</evidence>
<accession>A0A1G9CGC3</accession>
<proteinExistence type="predicted"/>
<dbReference type="STRING" id="990712.SAMN05216257_103101"/>
<keyword evidence="1" id="KW-1133">Transmembrane helix</keyword>
<protein>
    <recommendedName>
        <fullName evidence="4">PH domain-containing protein</fullName>
    </recommendedName>
</protein>
<feature type="transmembrane region" description="Helical" evidence="1">
    <location>
        <begin position="47"/>
        <end position="65"/>
    </location>
</feature>
<keyword evidence="1" id="KW-0472">Membrane</keyword>
<evidence type="ECO:0000313" key="2">
    <source>
        <dbReference type="EMBL" id="SDK50698.1"/>
    </source>
</evidence>
<name>A0A1G9CGC3_9RHOB</name>
<evidence type="ECO:0000256" key="1">
    <source>
        <dbReference type="SAM" id="Phobius"/>
    </source>
</evidence>
<keyword evidence="3" id="KW-1185">Reference proteome</keyword>
<dbReference type="OrthoDB" id="7862519at2"/>
<gene>
    <name evidence="2" type="ORF">SAMN05216257_103101</name>
</gene>
<evidence type="ECO:0008006" key="4">
    <source>
        <dbReference type="Google" id="ProtNLM"/>
    </source>
</evidence>
<dbReference type="AlphaFoldDB" id="A0A1G9CGC3"/>
<feature type="transmembrane region" description="Helical" evidence="1">
    <location>
        <begin position="23"/>
        <end position="41"/>
    </location>
</feature>
<dbReference type="EMBL" id="FNFV01000003">
    <property type="protein sequence ID" value="SDK50698.1"/>
    <property type="molecule type" value="Genomic_DNA"/>
</dbReference>
<dbReference type="Proteomes" id="UP000199328">
    <property type="component" value="Unassembled WGS sequence"/>
</dbReference>
<organism evidence="2 3">
    <name type="scientific">Meinhardsimonia xiamenensis</name>
    <dbReference type="NCBI Taxonomy" id="990712"/>
    <lineage>
        <taxon>Bacteria</taxon>
        <taxon>Pseudomonadati</taxon>
        <taxon>Pseudomonadota</taxon>
        <taxon>Alphaproteobacteria</taxon>
        <taxon>Rhodobacterales</taxon>
        <taxon>Paracoccaceae</taxon>
        <taxon>Meinhardsimonia</taxon>
    </lineage>
</organism>
<keyword evidence="1" id="KW-0812">Transmembrane</keyword>
<sequence length="174" mass="18434">MTGETASVGEVQARLSASAPRRWLAVGMLVALAALLGWVALDTPPASLALRLLLVLIAAGALLLARQVWRATGRELLLTEAGIVDSDGCEIAAMDDIVAVERGAFAFKPSNGFLLRLARPHPQGAAWRPGLWWRVGRRVGVGGVIPAAPAKFMAELIADRLARRDNRPDGGSRA</sequence>
<dbReference type="RefSeq" id="WP_092499691.1">
    <property type="nucleotide sequence ID" value="NZ_FNFV01000003.1"/>
</dbReference>
<reference evidence="3" key="1">
    <citation type="submission" date="2016-10" db="EMBL/GenBank/DDBJ databases">
        <authorList>
            <person name="Varghese N."/>
            <person name="Submissions S."/>
        </authorList>
    </citation>
    <scope>NUCLEOTIDE SEQUENCE [LARGE SCALE GENOMIC DNA]</scope>
    <source>
        <strain evidence="3">CGMCC 1.10789</strain>
    </source>
</reference>